<feature type="domain" description="6-phosphogluconate dehydrogenase NADP-binding" evidence="5">
    <location>
        <begin position="9"/>
        <end position="158"/>
    </location>
</feature>
<dbReference type="PANTHER" id="PTHR43060:SF15">
    <property type="entry name" value="3-HYDROXYISOBUTYRATE DEHYDROGENASE-LIKE 1, MITOCHONDRIAL-RELATED"/>
    <property type="match status" value="1"/>
</dbReference>
<dbReference type="PANTHER" id="PTHR43060">
    <property type="entry name" value="3-HYDROXYISOBUTYRATE DEHYDROGENASE-LIKE 1, MITOCHONDRIAL-RELATED"/>
    <property type="match status" value="1"/>
</dbReference>
<dbReference type="InterPro" id="IPR006115">
    <property type="entry name" value="6PGDH_NADP-bd"/>
</dbReference>
<dbReference type="PIRSF" id="PIRSF000103">
    <property type="entry name" value="HIBADH"/>
    <property type="match status" value="1"/>
</dbReference>
<dbReference type="InterPro" id="IPR008927">
    <property type="entry name" value="6-PGluconate_DH-like_C_sf"/>
</dbReference>
<dbReference type="GO" id="GO:0050661">
    <property type="term" value="F:NADP binding"/>
    <property type="evidence" value="ECO:0007669"/>
    <property type="project" value="InterPro"/>
</dbReference>
<keyword evidence="3" id="KW-0520">NAD</keyword>
<feature type="domain" description="3-hydroxyisobutyrate dehydrogenase-like NAD-binding" evidence="6">
    <location>
        <begin position="167"/>
        <end position="286"/>
    </location>
</feature>
<name>A0A1H1PT09_9MICO</name>
<keyword evidence="2" id="KW-0560">Oxidoreductase</keyword>
<protein>
    <submittedName>
        <fullName evidence="7">3-hydroxyisobutyrate dehydrogenase</fullName>
    </submittedName>
</protein>
<dbReference type="InterPro" id="IPR036291">
    <property type="entry name" value="NAD(P)-bd_dom_sf"/>
</dbReference>
<dbReference type="InterPro" id="IPR013328">
    <property type="entry name" value="6PGD_dom2"/>
</dbReference>
<dbReference type="OrthoDB" id="3185659at2"/>
<dbReference type="AlphaFoldDB" id="A0A1H1PT09"/>
<dbReference type="SUPFAM" id="SSF51735">
    <property type="entry name" value="NAD(P)-binding Rossmann-fold domains"/>
    <property type="match status" value="1"/>
</dbReference>
<evidence type="ECO:0000313" key="7">
    <source>
        <dbReference type="EMBL" id="SDS13859.1"/>
    </source>
</evidence>
<evidence type="ECO:0000256" key="1">
    <source>
        <dbReference type="ARBA" id="ARBA00009080"/>
    </source>
</evidence>
<dbReference type="InterPro" id="IPR015815">
    <property type="entry name" value="HIBADH-related"/>
</dbReference>
<dbReference type="Gene3D" id="3.40.50.720">
    <property type="entry name" value="NAD(P)-binding Rossmann-like Domain"/>
    <property type="match status" value="1"/>
</dbReference>
<dbReference type="Gene3D" id="1.10.1040.10">
    <property type="entry name" value="N-(1-d-carboxylethyl)-l-norvaline Dehydrogenase, domain 2"/>
    <property type="match status" value="1"/>
</dbReference>
<feature type="active site" evidence="4">
    <location>
        <position position="173"/>
    </location>
</feature>
<gene>
    <name evidence="7" type="ORF">SAMN04489719_1629</name>
</gene>
<keyword evidence="8" id="KW-1185">Reference proteome</keyword>
<evidence type="ECO:0000256" key="4">
    <source>
        <dbReference type="PIRSR" id="PIRSR000103-1"/>
    </source>
</evidence>
<proteinExistence type="inferred from homology"/>
<dbReference type="Pfam" id="PF03446">
    <property type="entry name" value="NAD_binding_2"/>
    <property type="match status" value="1"/>
</dbReference>
<sequence>MSAHGQRHIGVIGAGAMGLPIAARLHASGARVLVADPFPAALERVRDAGMTGTADPADAAACELVVVMVAAPAQLLSLLEAGPFEQGSAVRTAVVTATVGPLAIREFAERLAERGIDVLDAPVTGGVAGARDGTLTLMGAGGEAAIAHATSALAPVGSVRAVGTRPGDGQSVKLVNNLLSSVHAVAASEALRFARALDLDPMAIHPLLTSGAANSWMVGDRYPRMAQPRDEREFNTATAIFAKDTSLIGDTAQALGTAVPMLELARHVFQQAVQLGWEREDDSCIADLPTSATAAATL</sequence>
<evidence type="ECO:0000313" key="8">
    <source>
        <dbReference type="Proteomes" id="UP000199649"/>
    </source>
</evidence>
<dbReference type="GO" id="GO:0016491">
    <property type="term" value="F:oxidoreductase activity"/>
    <property type="evidence" value="ECO:0007669"/>
    <property type="project" value="UniProtKB-KW"/>
</dbReference>
<dbReference type="EMBL" id="LT629734">
    <property type="protein sequence ID" value="SDS13859.1"/>
    <property type="molecule type" value="Genomic_DNA"/>
</dbReference>
<dbReference type="Proteomes" id="UP000199649">
    <property type="component" value="Chromosome I"/>
</dbReference>
<reference evidence="8" key="1">
    <citation type="submission" date="2016-10" db="EMBL/GenBank/DDBJ databases">
        <authorList>
            <person name="Varghese N."/>
            <person name="Submissions S."/>
        </authorList>
    </citation>
    <scope>NUCLEOTIDE SEQUENCE [LARGE SCALE GENOMIC DNA]</scope>
    <source>
        <strain evidence="8">DSM 22965</strain>
    </source>
</reference>
<evidence type="ECO:0000256" key="3">
    <source>
        <dbReference type="ARBA" id="ARBA00023027"/>
    </source>
</evidence>
<dbReference type="STRING" id="684552.SAMN04489719_1629"/>
<evidence type="ECO:0000259" key="6">
    <source>
        <dbReference type="Pfam" id="PF14833"/>
    </source>
</evidence>
<dbReference type="Pfam" id="PF14833">
    <property type="entry name" value="NAD_binding_11"/>
    <property type="match status" value="1"/>
</dbReference>
<organism evidence="7 8">
    <name type="scientific">Agrococcus carbonis</name>
    <dbReference type="NCBI Taxonomy" id="684552"/>
    <lineage>
        <taxon>Bacteria</taxon>
        <taxon>Bacillati</taxon>
        <taxon>Actinomycetota</taxon>
        <taxon>Actinomycetes</taxon>
        <taxon>Micrococcales</taxon>
        <taxon>Microbacteriaceae</taxon>
        <taxon>Agrococcus</taxon>
    </lineage>
</organism>
<dbReference type="RefSeq" id="WP_092666547.1">
    <property type="nucleotide sequence ID" value="NZ_LT629734.1"/>
</dbReference>
<comment type="similarity">
    <text evidence="1">Belongs to the HIBADH-related family.</text>
</comment>
<dbReference type="InterPro" id="IPR029154">
    <property type="entry name" value="HIBADH-like_NADP-bd"/>
</dbReference>
<evidence type="ECO:0000259" key="5">
    <source>
        <dbReference type="Pfam" id="PF03446"/>
    </source>
</evidence>
<accession>A0A1H1PT09</accession>
<evidence type="ECO:0000256" key="2">
    <source>
        <dbReference type="ARBA" id="ARBA00023002"/>
    </source>
</evidence>
<dbReference type="GO" id="GO:0051287">
    <property type="term" value="F:NAD binding"/>
    <property type="evidence" value="ECO:0007669"/>
    <property type="project" value="InterPro"/>
</dbReference>
<dbReference type="SUPFAM" id="SSF48179">
    <property type="entry name" value="6-phosphogluconate dehydrogenase C-terminal domain-like"/>
    <property type="match status" value="1"/>
</dbReference>